<reference evidence="2" key="1">
    <citation type="journal article" date="2011" name="PLoS Genet.">
        <title>Genomic analysis of the necrotrophic fungal pathogens Sclerotinia sclerotiorum and Botrytis cinerea.</title>
        <authorList>
            <person name="Amselem J."/>
            <person name="Cuomo C.A."/>
            <person name="van Kan J.A."/>
            <person name="Viaud M."/>
            <person name="Benito E.P."/>
            <person name="Couloux A."/>
            <person name="Coutinho P.M."/>
            <person name="de Vries R.P."/>
            <person name="Dyer P.S."/>
            <person name="Fillinger S."/>
            <person name="Fournier E."/>
            <person name="Gout L."/>
            <person name="Hahn M."/>
            <person name="Kohn L."/>
            <person name="Lapalu N."/>
            <person name="Plummer K.M."/>
            <person name="Pradier J.M."/>
            <person name="Quevillon E."/>
            <person name="Sharon A."/>
            <person name="Simon A."/>
            <person name="ten Have A."/>
            <person name="Tudzynski B."/>
            <person name="Tudzynski P."/>
            <person name="Wincker P."/>
            <person name="Andrew M."/>
            <person name="Anthouard V."/>
            <person name="Beever R.E."/>
            <person name="Beffa R."/>
            <person name="Benoit I."/>
            <person name="Bouzid O."/>
            <person name="Brault B."/>
            <person name="Chen Z."/>
            <person name="Choquer M."/>
            <person name="Collemare J."/>
            <person name="Cotton P."/>
            <person name="Danchin E.G."/>
            <person name="Da Silva C."/>
            <person name="Gautier A."/>
            <person name="Giraud C."/>
            <person name="Giraud T."/>
            <person name="Gonzalez C."/>
            <person name="Grossetete S."/>
            <person name="Guldener U."/>
            <person name="Henrissat B."/>
            <person name="Howlett B.J."/>
            <person name="Kodira C."/>
            <person name="Kretschmer M."/>
            <person name="Lappartient A."/>
            <person name="Leroch M."/>
            <person name="Levis C."/>
            <person name="Mauceli E."/>
            <person name="Neuveglise C."/>
            <person name="Oeser B."/>
            <person name="Pearson M."/>
            <person name="Poulain J."/>
            <person name="Poussereau N."/>
            <person name="Quesneville H."/>
            <person name="Rascle C."/>
            <person name="Schumacher J."/>
            <person name="Segurens B."/>
            <person name="Sexton A."/>
            <person name="Silva E."/>
            <person name="Sirven C."/>
            <person name="Soanes D.M."/>
            <person name="Talbot N.J."/>
            <person name="Templeton M."/>
            <person name="Yandava C."/>
            <person name="Yarden O."/>
            <person name="Zeng Q."/>
            <person name="Rollins J.A."/>
            <person name="Lebrun M.H."/>
            <person name="Dickman M."/>
        </authorList>
    </citation>
    <scope>NUCLEOTIDE SEQUENCE [LARGE SCALE GENOMIC DNA]</scope>
    <source>
        <strain evidence="2">T4</strain>
    </source>
</reference>
<organism evidence="1 2">
    <name type="scientific">Botryotinia fuckeliana (strain T4)</name>
    <name type="common">Noble rot fungus</name>
    <name type="synonym">Botrytis cinerea</name>
    <dbReference type="NCBI Taxonomy" id="999810"/>
    <lineage>
        <taxon>Eukaryota</taxon>
        <taxon>Fungi</taxon>
        <taxon>Dikarya</taxon>
        <taxon>Ascomycota</taxon>
        <taxon>Pezizomycotina</taxon>
        <taxon>Leotiomycetes</taxon>
        <taxon>Helotiales</taxon>
        <taxon>Sclerotiniaceae</taxon>
        <taxon>Botrytis</taxon>
    </lineage>
</organism>
<sequence length="139" mass="15740">MTATLLTTYACGHEERSATRIGAQQEPGVMGIIRRISCKNQSRPVIADSALLCKTCREKPHPNPLRSHPVIIIRSREPKKLDEYDASPYANEFAELPKYGAHDFTRKHPNDGYRKLCRQPLIPIAFSTDDAYRAMKSSR</sequence>
<gene>
    <name evidence="1" type="ORF">BofuT4_P005780.1</name>
</gene>
<dbReference type="OrthoDB" id="3521584at2759"/>
<evidence type="ECO:0000313" key="1">
    <source>
        <dbReference type="EMBL" id="CCD47419.1"/>
    </source>
</evidence>
<name>G2Y429_BOTF4</name>
<protein>
    <submittedName>
        <fullName evidence="1">Uncharacterized protein</fullName>
    </submittedName>
</protein>
<dbReference type="HOGENOM" id="CLU_1844777_0_0_1"/>
<proteinExistence type="predicted"/>
<dbReference type="InParanoid" id="G2Y429"/>
<accession>G2Y429</accession>
<dbReference type="AlphaFoldDB" id="G2Y429"/>
<dbReference type="EMBL" id="FQ790286">
    <property type="protein sequence ID" value="CCD47419.1"/>
    <property type="molecule type" value="Genomic_DNA"/>
</dbReference>
<evidence type="ECO:0000313" key="2">
    <source>
        <dbReference type="Proteomes" id="UP000008177"/>
    </source>
</evidence>
<dbReference type="Proteomes" id="UP000008177">
    <property type="component" value="Unplaced contigs"/>
</dbReference>